<protein>
    <recommendedName>
        <fullName evidence="4">Transcription factor domain-containing protein</fullName>
    </recommendedName>
</protein>
<reference evidence="2" key="1">
    <citation type="submission" date="2022-07" db="EMBL/GenBank/DDBJ databases">
        <title>Phylogenomic reconstructions and comparative analyses of Kickxellomycotina fungi.</title>
        <authorList>
            <person name="Reynolds N.K."/>
            <person name="Stajich J.E."/>
            <person name="Barry K."/>
            <person name="Grigoriev I.V."/>
            <person name="Crous P."/>
            <person name="Smith M.E."/>
        </authorList>
    </citation>
    <scope>NUCLEOTIDE SEQUENCE</scope>
    <source>
        <strain evidence="2">IMI 214461</strain>
    </source>
</reference>
<feature type="compositionally biased region" description="Polar residues" evidence="1">
    <location>
        <begin position="258"/>
        <end position="268"/>
    </location>
</feature>
<dbReference type="AlphaFoldDB" id="A0A9W8BCS0"/>
<dbReference type="EMBL" id="JANBQF010000155">
    <property type="protein sequence ID" value="KAJ2004424.1"/>
    <property type="molecule type" value="Genomic_DNA"/>
</dbReference>
<sequence length="930" mass="103490">MSGFQAATSTLPKSLSQAPNMFSTLANSVSSIGYQQSPFQSASASLPSEIDALSRLLTGDMYPQAQQLPQPIVQGVNAFMSPFSNARSQTMPEWVSQNKPEAAILANLEYLASAYQASPLNPLQNSSSPDSILFGNLTSQFMPDGAAFPQSLSQTDYQPAKHSSLGLPVNGTSTLGVSEAMVSTFAIPSMLTPVTATGLPTYDNASSSGSGGLAFNYTSLPSVSMAGVPDSSRRPLSVTSSTFDSASDKHSPAMAAPTASTRQPQSDSGLRPGCPPQLRHIHQVPETQAGVQYPADFVPEIIRIYAQEFPVELSPVVLLKVMRGIYSNTRTSLINVDIELSWIMILRGILPRVLLFSYIASMARGQVIDAELMPQLPDRFDEICYEYAVKDIPLVLASPSLWGALSLHMIGRYEFQSSRYDLMLEHYEMATDIMTKTAFHGYSFPWSGAPDELKRTFEYDYYVYTFWVGFQWHLVSCINLDREFKMDMSSLPIPTCTNGYFAPELPCDFDVMTMLPANSWPLLRQSENPTEVWFHGFNDPEYEGWRPAEWKSIAPNYKITVYLQRMLPLGARLYMLQRSLCKGKLSLANYLHHLNSQQELLKRWLYSLPEEFEITKDKVDRLTKAAAGQLASSDSGNMIMEFKELVMTFGLYHMVLVRANRVALLAMVNELTMTPATSMQMQIFGLRDYFEATDLGVANVDFGSDEYGAWQKNLAFHKCRMQCYESMNILCDVVQLSFMLRLNLFTYGTTYVVIAGEILNVLISQMGINDTKVKWKTKSRLGHVLCLLRSLQHWAPAIYFFVYGIQALADPSMVIDDDSILESRRHKSEQRNEVSTHSMSALLNPSIPSSSSRASPLASFIGTSSSADRHRLRTNNNPQENASTVPEIQNPFPPNHVISLILDDLDTSLATFLAPAYPVLLLKVFASDVY</sequence>
<feature type="compositionally biased region" description="Polar residues" evidence="1">
    <location>
        <begin position="874"/>
        <end position="887"/>
    </location>
</feature>
<dbReference type="Proteomes" id="UP001150907">
    <property type="component" value="Unassembled WGS sequence"/>
</dbReference>
<evidence type="ECO:0008006" key="4">
    <source>
        <dbReference type="Google" id="ProtNLM"/>
    </source>
</evidence>
<gene>
    <name evidence="2" type="ORF">H4R26_002520</name>
</gene>
<evidence type="ECO:0000256" key="1">
    <source>
        <dbReference type="SAM" id="MobiDB-lite"/>
    </source>
</evidence>
<feature type="region of interest" description="Disordered" evidence="1">
    <location>
        <begin position="868"/>
        <end position="889"/>
    </location>
</feature>
<keyword evidence="3" id="KW-1185">Reference proteome</keyword>
<evidence type="ECO:0000313" key="3">
    <source>
        <dbReference type="Proteomes" id="UP001150907"/>
    </source>
</evidence>
<accession>A0A9W8BCS0</accession>
<feature type="region of interest" description="Disordered" evidence="1">
    <location>
        <begin position="226"/>
        <end position="278"/>
    </location>
</feature>
<proteinExistence type="predicted"/>
<dbReference type="OrthoDB" id="39175at2759"/>
<organism evidence="2 3">
    <name type="scientific">Coemansia thaxteri</name>
    <dbReference type="NCBI Taxonomy" id="2663907"/>
    <lineage>
        <taxon>Eukaryota</taxon>
        <taxon>Fungi</taxon>
        <taxon>Fungi incertae sedis</taxon>
        <taxon>Zoopagomycota</taxon>
        <taxon>Kickxellomycotina</taxon>
        <taxon>Kickxellomycetes</taxon>
        <taxon>Kickxellales</taxon>
        <taxon>Kickxellaceae</taxon>
        <taxon>Coemansia</taxon>
    </lineage>
</organism>
<name>A0A9W8BCS0_9FUNG</name>
<evidence type="ECO:0000313" key="2">
    <source>
        <dbReference type="EMBL" id="KAJ2004424.1"/>
    </source>
</evidence>
<comment type="caution">
    <text evidence="2">The sequence shown here is derived from an EMBL/GenBank/DDBJ whole genome shotgun (WGS) entry which is preliminary data.</text>
</comment>